<dbReference type="PANTHER" id="PTHR15352">
    <property type="entry name" value="LYMPHOID-RESTRICTED MEMBRANE PROTEIN, JAW1"/>
    <property type="match status" value="1"/>
</dbReference>
<dbReference type="RefSeq" id="XP_068079246.1">
    <property type="nucleotide sequence ID" value="XM_068223145.2"/>
</dbReference>
<evidence type="ECO:0000256" key="5">
    <source>
        <dbReference type="ARBA" id="ARBA00022989"/>
    </source>
</evidence>
<keyword evidence="3" id="KW-0963">Cytoplasm</keyword>
<feature type="compositionally biased region" description="Low complexity" evidence="8">
    <location>
        <begin position="256"/>
        <end position="265"/>
    </location>
</feature>
<protein>
    <submittedName>
        <fullName evidence="10">Uncharacterized protein si:ch211-163l21.11 isoform X1</fullName>
    </submittedName>
</protein>
<comment type="subcellular location">
    <subcellularLocation>
        <location evidence="2">Cytoplasm</location>
    </subcellularLocation>
    <subcellularLocation>
        <location evidence="1">Membrane</location>
        <topology evidence="1">Single-pass membrane protein</topology>
    </subcellularLocation>
</comment>
<dbReference type="InterPro" id="IPR008677">
    <property type="entry name" value="MRVI1"/>
</dbReference>
<organism evidence="9 10">
    <name type="scientific">Danio rerio</name>
    <name type="common">Zebrafish</name>
    <name type="synonym">Brachydanio rerio</name>
    <dbReference type="NCBI Taxonomy" id="7955"/>
    <lineage>
        <taxon>Eukaryota</taxon>
        <taxon>Metazoa</taxon>
        <taxon>Chordata</taxon>
        <taxon>Craniata</taxon>
        <taxon>Vertebrata</taxon>
        <taxon>Euteleostomi</taxon>
        <taxon>Actinopterygii</taxon>
        <taxon>Neopterygii</taxon>
        <taxon>Teleostei</taxon>
        <taxon>Ostariophysi</taxon>
        <taxon>Cypriniformes</taxon>
        <taxon>Danionidae</taxon>
        <taxon>Danioninae</taxon>
        <taxon>Danio</taxon>
    </lineage>
</organism>
<dbReference type="AGR" id="ZFIN:ZDB-GENE-110411-142"/>
<dbReference type="GO" id="GO:0005737">
    <property type="term" value="C:cytoplasm"/>
    <property type="evidence" value="ECO:0007669"/>
    <property type="project" value="UniProtKB-SubCell"/>
</dbReference>
<keyword evidence="7" id="KW-0472">Membrane</keyword>
<evidence type="ECO:0000256" key="3">
    <source>
        <dbReference type="ARBA" id="ARBA00022490"/>
    </source>
</evidence>
<keyword evidence="5" id="KW-1133">Transmembrane helix</keyword>
<evidence type="ECO:0000313" key="10">
    <source>
        <dbReference type="RefSeq" id="XP_068079246.1"/>
    </source>
</evidence>
<keyword evidence="6" id="KW-0175">Coiled coil</keyword>
<feature type="region of interest" description="Disordered" evidence="8">
    <location>
        <begin position="256"/>
        <end position="331"/>
    </location>
</feature>
<keyword evidence="9" id="KW-1185">Reference proteome</keyword>
<dbReference type="GO" id="GO:0016020">
    <property type="term" value="C:membrane"/>
    <property type="evidence" value="ECO:0007669"/>
    <property type="project" value="UniProtKB-SubCell"/>
</dbReference>
<accession>A0AB32TTY6</accession>
<evidence type="ECO:0000313" key="11">
    <source>
        <dbReference type="ZFIN" id="ZDB-GENE-110411-142"/>
    </source>
</evidence>
<reference evidence="10" key="1">
    <citation type="submission" date="2025-08" db="UniProtKB">
        <authorList>
            <consortium name="RefSeq"/>
        </authorList>
    </citation>
    <scope>IDENTIFICATION</scope>
    <source>
        <strain evidence="10">Tuebingen</strain>
        <tissue evidence="10">Fibroblasts and whole tissue</tissue>
    </source>
</reference>
<evidence type="ECO:0000256" key="4">
    <source>
        <dbReference type="ARBA" id="ARBA00022692"/>
    </source>
</evidence>
<dbReference type="Pfam" id="PF05781">
    <property type="entry name" value="MRVI1"/>
    <property type="match status" value="1"/>
</dbReference>
<evidence type="ECO:0000256" key="1">
    <source>
        <dbReference type="ARBA" id="ARBA00004167"/>
    </source>
</evidence>
<sequence length="430" mass="49665">MRLCRYVKSGREQQVTVNLMACEDQQVLSGNLAENSENDSEQGFRNEDQIDLEEPSVFDRLGPYSVDMTEDELEAAFSRLSLAFRCDQYTLCQRLETEEHARDNAEDNLKLEVERGMEVLETLKGMCFDIKRAGLLQRLELCLNIIGGTIGRISNTAEVLGAVHQEVKVSRAVELMVAHVENLNRRHEKNSFELEEMKKQMEKSNRERFFHEEKEETDAIVKPEKDLQKSHSQTQLRRRISTNVISKRQQVKESETLLSLVTSESSQRRESNPQKPDNTDDCLLMDRRQVLPREESPSQTTMVNISEIHSRPEPDPVNVKKNTSSHQRLRRKSALESSNVWLKRSEHYFRDCDRCVISLIQPQTHPQLTPFPQMRVLPADSTVRLYEDSLLKPAKSHWTVPNPLNLGGESKYIETFPVCICKPINVFKNK</sequence>
<gene>
    <name evidence="10 11" type="primary">si:ch211-163l21.11</name>
</gene>
<evidence type="ECO:0000256" key="2">
    <source>
        <dbReference type="ARBA" id="ARBA00004496"/>
    </source>
</evidence>
<dbReference type="Proteomes" id="UP000000437">
    <property type="component" value="Chromosome 8"/>
</dbReference>
<proteinExistence type="predicted"/>
<keyword evidence="4" id="KW-0812">Transmembrane</keyword>
<evidence type="ECO:0000256" key="7">
    <source>
        <dbReference type="ARBA" id="ARBA00023136"/>
    </source>
</evidence>
<evidence type="ECO:0000256" key="8">
    <source>
        <dbReference type="SAM" id="MobiDB-lite"/>
    </source>
</evidence>
<name>A0AB32TTY6_DANRE</name>
<dbReference type="ZFIN" id="ZDB-GENE-110411-142">
    <property type="gene designation" value="si:ch211-163l21.11"/>
</dbReference>
<feature type="compositionally biased region" description="Basic and acidic residues" evidence="8">
    <location>
        <begin position="284"/>
        <end position="296"/>
    </location>
</feature>
<dbReference type="AlphaFoldDB" id="A0AB32TTY6"/>
<feature type="region of interest" description="Disordered" evidence="8">
    <location>
        <begin position="199"/>
        <end position="241"/>
    </location>
</feature>
<feature type="compositionally biased region" description="Basic and acidic residues" evidence="8">
    <location>
        <begin position="199"/>
        <end position="229"/>
    </location>
</feature>
<dbReference type="GeneID" id="101886753"/>
<evidence type="ECO:0000313" key="9">
    <source>
        <dbReference type="Proteomes" id="UP000000437"/>
    </source>
</evidence>
<feature type="compositionally biased region" description="Polar residues" evidence="8">
    <location>
        <begin position="230"/>
        <end position="241"/>
    </location>
</feature>
<dbReference type="PANTHER" id="PTHR15352:SF4">
    <property type="entry name" value="LYMPHOID-RESTRICTED MEMBRANE PROTEIN-LIKE ISOFORM X1"/>
    <property type="match status" value="1"/>
</dbReference>
<evidence type="ECO:0000256" key="6">
    <source>
        <dbReference type="ARBA" id="ARBA00023054"/>
    </source>
</evidence>